<gene>
    <name evidence="1" type="ORF">V2W34_05250</name>
</gene>
<reference evidence="1 2" key="1">
    <citation type="submission" date="2024-01" db="EMBL/GenBank/DDBJ databases">
        <title>Survival strategy associated with biotechnological potential of Virgibacillus dokdonensis T4.6 isolated from salt-fermented shrimp paste.</title>
        <authorList>
            <person name="Doan T.V."/>
            <person name="Quach N.T."/>
            <person name="Phi Q.-T."/>
        </authorList>
    </citation>
    <scope>NUCLEOTIDE SEQUENCE [LARGE SCALE GENOMIC DNA]</scope>
    <source>
        <strain evidence="1 2">T4.6</strain>
    </source>
</reference>
<name>A0ABU7VE13_9BACI</name>
<sequence>MFNVLENDCDIVVANVKYVNGIRSKKNDIKDSIWLCNLHKHSLIQVSITPSLEIHQIRE</sequence>
<evidence type="ECO:0008006" key="3">
    <source>
        <dbReference type="Google" id="ProtNLM"/>
    </source>
</evidence>
<dbReference type="RefSeq" id="WP_296361201.1">
    <property type="nucleotide sequence ID" value="NZ_JAZHPM010000007.1"/>
</dbReference>
<organism evidence="1 2">
    <name type="scientific">Virgibacillus dokdonensis</name>
    <dbReference type="NCBI Taxonomy" id="302167"/>
    <lineage>
        <taxon>Bacteria</taxon>
        <taxon>Bacillati</taxon>
        <taxon>Bacillota</taxon>
        <taxon>Bacilli</taxon>
        <taxon>Bacillales</taxon>
        <taxon>Bacillaceae</taxon>
        <taxon>Virgibacillus</taxon>
    </lineage>
</organism>
<keyword evidence="2" id="KW-1185">Reference proteome</keyword>
<evidence type="ECO:0000313" key="2">
    <source>
        <dbReference type="Proteomes" id="UP001356080"/>
    </source>
</evidence>
<proteinExistence type="predicted"/>
<dbReference type="EMBL" id="JAZHPM010000007">
    <property type="protein sequence ID" value="MEF2291417.1"/>
    <property type="molecule type" value="Genomic_DNA"/>
</dbReference>
<comment type="caution">
    <text evidence="1">The sequence shown here is derived from an EMBL/GenBank/DDBJ whole genome shotgun (WGS) entry which is preliminary data.</text>
</comment>
<evidence type="ECO:0000313" key="1">
    <source>
        <dbReference type="EMBL" id="MEF2291417.1"/>
    </source>
</evidence>
<protein>
    <recommendedName>
        <fullName evidence="3">Transposase IS111A/IS1328/IS1533 N-terminal domain-containing protein</fullName>
    </recommendedName>
</protein>
<dbReference type="Proteomes" id="UP001356080">
    <property type="component" value="Unassembled WGS sequence"/>
</dbReference>
<accession>A0ABU7VE13</accession>